<feature type="region of interest" description="Disordered" evidence="3">
    <location>
        <begin position="813"/>
        <end position="832"/>
    </location>
</feature>
<keyword evidence="4" id="KW-0812">Transmembrane</keyword>
<dbReference type="Gene3D" id="2.30.30.40">
    <property type="entry name" value="SH3 Domains"/>
    <property type="match status" value="1"/>
</dbReference>
<feature type="transmembrane region" description="Helical" evidence="4">
    <location>
        <begin position="1174"/>
        <end position="1194"/>
    </location>
</feature>
<dbReference type="InterPro" id="IPR048266">
    <property type="entry name" value="Rax2-like_second"/>
</dbReference>
<dbReference type="EMBL" id="KV427608">
    <property type="protein sequence ID" value="KZT11094.1"/>
    <property type="molecule type" value="Genomic_DNA"/>
</dbReference>
<dbReference type="PANTHER" id="PTHR31778">
    <property type="entry name" value="BUD SITE SELECTION PROTEIN RAX2"/>
    <property type="match status" value="1"/>
</dbReference>
<dbReference type="GO" id="GO:1902929">
    <property type="term" value="C:plasma membrane of growing cell tip"/>
    <property type="evidence" value="ECO:0007669"/>
    <property type="project" value="TreeGrafter"/>
</dbReference>
<dbReference type="InParanoid" id="A0A165H0V2"/>
<feature type="domain" description="SH3" evidence="5">
    <location>
        <begin position="1335"/>
        <end position="1392"/>
    </location>
</feature>
<reference evidence="6 7" key="1">
    <citation type="journal article" date="2016" name="Mol. Biol. Evol.">
        <title>Comparative Genomics of Early-Diverging Mushroom-Forming Fungi Provides Insights into the Origins of Lignocellulose Decay Capabilities.</title>
        <authorList>
            <person name="Nagy L.G."/>
            <person name="Riley R."/>
            <person name="Tritt A."/>
            <person name="Adam C."/>
            <person name="Daum C."/>
            <person name="Floudas D."/>
            <person name="Sun H."/>
            <person name="Yadav J.S."/>
            <person name="Pangilinan J."/>
            <person name="Larsson K.H."/>
            <person name="Matsuura K."/>
            <person name="Barry K."/>
            <person name="Labutti K."/>
            <person name="Kuo R."/>
            <person name="Ohm R.A."/>
            <person name="Bhattacharya S.S."/>
            <person name="Shirouzu T."/>
            <person name="Yoshinaga Y."/>
            <person name="Martin F.M."/>
            <person name="Grigoriev I.V."/>
            <person name="Hibbett D.S."/>
        </authorList>
    </citation>
    <scope>NUCLEOTIDE SEQUENCE [LARGE SCALE GENOMIC DNA]</scope>
    <source>
        <strain evidence="6 7">93-53</strain>
    </source>
</reference>
<protein>
    <recommendedName>
        <fullName evidence="5">SH3 domain-containing protein</fullName>
    </recommendedName>
</protein>
<evidence type="ECO:0000256" key="4">
    <source>
        <dbReference type="SAM" id="Phobius"/>
    </source>
</evidence>
<keyword evidence="4" id="KW-1133">Transmembrane helix</keyword>
<dbReference type="Pfam" id="PF20843">
    <property type="entry name" value="Rax2_3"/>
    <property type="match status" value="1"/>
</dbReference>
<dbReference type="Gene3D" id="2.120.10.80">
    <property type="entry name" value="Kelch-type beta propeller"/>
    <property type="match status" value="1"/>
</dbReference>
<dbReference type="InterPro" id="IPR048265">
    <property type="entry name" value="Rax2-like_third"/>
</dbReference>
<organism evidence="6 7">
    <name type="scientific">Laetiporus sulphureus 93-53</name>
    <dbReference type="NCBI Taxonomy" id="1314785"/>
    <lineage>
        <taxon>Eukaryota</taxon>
        <taxon>Fungi</taxon>
        <taxon>Dikarya</taxon>
        <taxon>Basidiomycota</taxon>
        <taxon>Agaricomycotina</taxon>
        <taxon>Agaricomycetes</taxon>
        <taxon>Polyporales</taxon>
        <taxon>Laetiporus</taxon>
    </lineage>
</organism>
<dbReference type="Pfam" id="PF20842">
    <property type="entry name" value="Rax2_2"/>
    <property type="match status" value="1"/>
</dbReference>
<dbReference type="Pfam" id="PF00018">
    <property type="entry name" value="SH3_1"/>
    <property type="match status" value="1"/>
</dbReference>
<dbReference type="InterPro" id="IPR001452">
    <property type="entry name" value="SH3_domain"/>
</dbReference>
<dbReference type="InterPro" id="IPR036028">
    <property type="entry name" value="SH3-like_dom_sf"/>
</dbReference>
<keyword evidence="4" id="KW-0472">Membrane</keyword>
<dbReference type="STRING" id="1314785.A0A165H0V2"/>
<dbReference type="FunCoup" id="A0A165H0V2">
    <property type="interactions" value="6"/>
</dbReference>
<dbReference type="RefSeq" id="XP_040768834.1">
    <property type="nucleotide sequence ID" value="XM_040910539.1"/>
</dbReference>
<dbReference type="PROSITE" id="PS50002">
    <property type="entry name" value="SH3"/>
    <property type="match status" value="1"/>
</dbReference>
<evidence type="ECO:0000256" key="1">
    <source>
        <dbReference type="ARBA" id="ARBA00022443"/>
    </source>
</evidence>
<dbReference type="InterPro" id="IPR011043">
    <property type="entry name" value="Gal_Oxase/kelch_b-propeller"/>
</dbReference>
<dbReference type="SUPFAM" id="SSF50965">
    <property type="entry name" value="Galactose oxidase, central domain"/>
    <property type="match status" value="2"/>
</dbReference>
<name>A0A165H0V2_9APHY</name>
<dbReference type="GeneID" id="63827568"/>
<dbReference type="OrthoDB" id="2503993at2759"/>
<evidence type="ECO:0000313" key="6">
    <source>
        <dbReference type="EMBL" id="KZT11094.1"/>
    </source>
</evidence>
<proteinExistence type="predicted"/>
<sequence length="1392" mass="143563">MGVVGIAGAFAGFGLSDNSSTTTAFDSSTATLLSRSYGGSLTALGSTNDGGNIVAGCTLNDVFYFGGNFTSINGTPATNVAAYTPSSSSFSSLDSGGPDGPVHALYCDTANSTVWVGGKFSSPGDSVAVWESKSQKWSAPAFGGLSGGVGEVLSITTNSSGTSLFFTGSFTTSFGNSSSVTVNTTNNPNIPYSPGASSFSSSLVPISLQNAEIVAAPSSDESGFEDVDNILCPSGSDGPGFTWFAQDDEVATIIVRAYSLLNARGVRLGNTFLDGRGTTGFSLTTIPDNTVQTLTYLDPETGSDQTCTALCPLLTNSSIPYQDFLFSDNITITGFQLTLSEWQGAGSGLHILQLLSSGAFVSAIASNNTESCWASGSSSVSFTKTWTEKQATTDIPATIEAVLVSEVAVGTSASQGPSFTWMPFVSAAGDYNVYLSIPGCDDFGDCDSRTSVEVTVFAESGANPWVSTISQQNTDDEWMLIYSGAVEPSSSDFALTVSMTLADNPTGSGQGGDYELVAGNVELVLTNPTTASHLAQETNATSLGSANSFGFFEWPLASTSSVSATGTLANSSETALDQIGIDLLSALGGSASISSSSASISAVVQDSSGAVFLGGEFTLSSGTASATSNIVAYKNGALAALSSNGLNGAVTSLALDGQTLFVGGAFGATSSSSTALKGVAMYDITKDEWSALGGGVNGAVDSILCSNGRLLVAGNFTEVFSATSVVFEESTSGFAVWDVVNGTWINDGGYLIGNMTFVGNDSSSGGSEDELQFVAGNVEASLEFGATGFVMLQNGANGTPEVSTLGVRLDGISGNATSSSTTKRRRSQVTRPSRSWIPGMDVWRLFKRDITLVSLPDAPAAASPAVLAGAFWTNSSSNREVVIIGGNFSFTSSGETCQNVAIYDNSTDTISPLIGNQLNGTVRSLLVLGDRLFIGGEFTLQGTDANGFAVYNLAQQQWDLVGVQALQASSGSSVVVRSVTSSLSQSEVVIVAGTFTQAGTIACRAICSYNANSEQWSPLGNGIQGEVASVAYAGNDENVIVASGSIALADSAPANVALYTISNSSWAAVGNGNDLPGPVTAVAVNDYNTSSIFAAGRSSDNSTAFLYSWNGETWSDIGSSFEAETDVTQLIMVPLQNTHSSNSIIQSDRVLMISGALSASFGNASSALFDGKSLVPYIVTATSSGAAGVVYGLIHSYTTFSFSQRHFLATGVVILISIAISAGVVFLLVLLGILWTLFSRRGDRLGKYDPAEYEDDDSSAHRPSSLLAHINAATRGTIIGDASVFGPAAEKEGEMATAGRMAATADHDLFEADDGTYVRPDTPSDAANGTMIGEDMNRTAHARYSFEATGEGELPLSAGQELEILDDRDAAWWYARDVRSGREGVVPAAYVY</sequence>
<dbReference type="Pfam" id="PF12768">
    <property type="entry name" value="Rax2"/>
    <property type="match status" value="3"/>
</dbReference>
<keyword evidence="7" id="KW-1185">Reference proteome</keyword>
<gene>
    <name evidence="6" type="ORF">LAESUDRAFT_734759</name>
</gene>
<evidence type="ECO:0000256" key="2">
    <source>
        <dbReference type="PROSITE-ProRule" id="PRU00192"/>
    </source>
</evidence>
<dbReference type="SUPFAM" id="SSF50044">
    <property type="entry name" value="SH3-domain"/>
    <property type="match status" value="1"/>
</dbReference>
<dbReference type="PANTHER" id="PTHR31778:SF2">
    <property type="entry name" value="BUD SITE SELECTION PROTEIN RAX2"/>
    <property type="match status" value="1"/>
</dbReference>
<dbReference type="InterPro" id="IPR024982">
    <property type="entry name" value="Rax2-like_C"/>
</dbReference>
<keyword evidence="1 2" id="KW-0728">SH3 domain</keyword>
<feature type="transmembrane region" description="Helical" evidence="4">
    <location>
        <begin position="1206"/>
        <end position="1238"/>
    </location>
</feature>
<evidence type="ECO:0000259" key="5">
    <source>
        <dbReference type="PROSITE" id="PS50002"/>
    </source>
</evidence>
<dbReference type="Proteomes" id="UP000076871">
    <property type="component" value="Unassembled WGS sequence"/>
</dbReference>
<dbReference type="InterPro" id="IPR015915">
    <property type="entry name" value="Kelch-typ_b-propeller"/>
</dbReference>
<evidence type="ECO:0000313" key="7">
    <source>
        <dbReference type="Proteomes" id="UP000076871"/>
    </source>
</evidence>
<evidence type="ECO:0000256" key="3">
    <source>
        <dbReference type="SAM" id="MobiDB-lite"/>
    </source>
</evidence>
<accession>A0A165H0V2</accession>
<dbReference type="SMART" id="SM00326">
    <property type="entry name" value="SH3"/>
    <property type="match status" value="1"/>
</dbReference>